<proteinExistence type="predicted"/>
<name>A0AAV2FU37_9ROSI</name>
<organism evidence="1 2">
    <name type="scientific">Linum trigynum</name>
    <dbReference type="NCBI Taxonomy" id="586398"/>
    <lineage>
        <taxon>Eukaryota</taxon>
        <taxon>Viridiplantae</taxon>
        <taxon>Streptophyta</taxon>
        <taxon>Embryophyta</taxon>
        <taxon>Tracheophyta</taxon>
        <taxon>Spermatophyta</taxon>
        <taxon>Magnoliopsida</taxon>
        <taxon>eudicotyledons</taxon>
        <taxon>Gunneridae</taxon>
        <taxon>Pentapetalae</taxon>
        <taxon>rosids</taxon>
        <taxon>fabids</taxon>
        <taxon>Malpighiales</taxon>
        <taxon>Linaceae</taxon>
        <taxon>Linum</taxon>
    </lineage>
</organism>
<dbReference type="EMBL" id="OZ034820">
    <property type="protein sequence ID" value="CAL1401866.1"/>
    <property type="molecule type" value="Genomic_DNA"/>
</dbReference>
<sequence>MLILATLVDFVVLDKKGCDTTIILGRPFSATTRTIIDVSGNKINLRFGEEEISYKITPIPNLHKYFKWEDVKMDCESVTPPTTPPSRPEIEWFNMVAHTDPMIVEMKG</sequence>
<accession>A0AAV2FU37</accession>
<gene>
    <name evidence="1" type="ORF">LTRI10_LOCUS41904</name>
</gene>
<reference evidence="1 2" key="1">
    <citation type="submission" date="2024-04" db="EMBL/GenBank/DDBJ databases">
        <authorList>
            <person name="Fracassetti M."/>
        </authorList>
    </citation>
    <scope>NUCLEOTIDE SEQUENCE [LARGE SCALE GENOMIC DNA]</scope>
</reference>
<evidence type="ECO:0000313" key="2">
    <source>
        <dbReference type="Proteomes" id="UP001497516"/>
    </source>
</evidence>
<evidence type="ECO:0000313" key="1">
    <source>
        <dbReference type="EMBL" id="CAL1401866.1"/>
    </source>
</evidence>
<dbReference type="AlphaFoldDB" id="A0AAV2FU37"/>
<dbReference type="PANTHER" id="PTHR33067">
    <property type="entry name" value="RNA-DIRECTED DNA POLYMERASE-RELATED"/>
    <property type="match status" value="1"/>
</dbReference>
<keyword evidence="2" id="KW-1185">Reference proteome</keyword>
<protein>
    <submittedName>
        <fullName evidence="1">Uncharacterized protein</fullName>
    </submittedName>
</protein>
<dbReference type="PANTHER" id="PTHR33067:SF9">
    <property type="entry name" value="RNA-DIRECTED DNA POLYMERASE"/>
    <property type="match status" value="1"/>
</dbReference>
<dbReference type="Proteomes" id="UP001497516">
    <property type="component" value="Chromosome 7"/>
</dbReference>